<organism evidence="1 2">
    <name type="scientific">Dreissena polymorpha</name>
    <name type="common">Zebra mussel</name>
    <name type="synonym">Mytilus polymorpha</name>
    <dbReference type="NCBI Taxonomy" id="45954"/>
    <lineage>
        <taxon>Eukaryota</taxon>
        <taxon>Metazoa</taxon>
        <taxon>Spiralia</taxon>
        <taxon>Lophotrochozoa</taxon>
        <taxon>Mollusca</taxon>
        <taxon>Bivalvia</taxon>
        <taxon>Autobranchia</taxon>
        <taxon>Heteroconchia</taxon>
        <taxon>Euheterodonta</taxon>
        <taxon>Imparidentia</taxon>
        <taxon>Neoheterodontei</taxon>
        <taxon>Myida</taxon>
        <taxon>Dreissenoidea</taxon>
        <taxon>Dreissenidae</taxon>
        <taxon>Dreissena</taxon>
    </lineage>
</organism>
<dbReference type="EMBL" id="JAIWYP010000002">
    <property type="protein sequence ID" value="KAH3868872.1"/>
    <property type="molecule type" value="Genomic_DNA"/>
</dbReference>
<comment type="caution">
    <text evidence="1">The sequence shown here is derived from an EMBL/GenBank/DDBJ whole genome shotgun (WGS) entry which is preliminary data.</text>
</comment>
<name>A0A9D4M478_DREPO</name>
<protein>
    <submittedName>
        <fullName evidence="1">Uncharacterized protein</fullName>
    </submittedName>
</protein>
<proteinExistence type="predicted"/>
<reference evidence="1" key="2">
    <citation type="submission" date="2020-11" db="EMBL/GenBank/DDBJ databases">
        <authorList>
            <person name="McCartney M.A."/>
            <person name="Auch B."/>
            <person name="Kono T."/>
            <person name="Mallez S."/>
            <person name="Becker A."/>
            <person name="Gohl D.M."/>
            <person name="Silverstein K.A.T."/>
            <person name="Koren S."/>
            <person name="Bechman K.B."/>
            <person name="Herman A."/>
            <person name="Abrahante J.E."/>
            <person name="Garbe J."/>
        </authorList>
    </citation>
    <scope>NUCLEOTIDE SEQUENCE</scope>
    <source>
        <strain evidence="1">Duluth1</strain>
        <tissue evidence="1">Whole animal</tissue>
    </source>
</reference>
<evidence type="ECO:0000313" key="2">
    <source>
        <dbReference type="Proteomes" id="UP000828390"/>
    </source>
</evidence>
<dbReference type="Proteomes" id="UP000828390">
    <property type="component" value="Unassembled WGS sequence"/>
</dbReference>
<evidence type="ECO:0000313" key="1">
    <source>
        <dbReference type="EMBL" id="KAH3868872.1"/>
    </source>
</evidence>
<keyword evidence="2" id="KW-1185">Reference proteome</keyword>
<dbReference type="AlphaFoldDB" id="A0A9D4M478"/>
<reference evidence="1" key="1">
    <citation type="journal article" date="2019" name="bioRxiv">
        <title>The Genome of the Zebra Mussel, Dreissena polymorpha: A Resource for Invasive Species Research.</title>
        <authorList>
            <person name="McCartney M.A."/>
            <person name="Auch B."/>
            <person name="Kono T."/>
            <person name="Mallez S."/>
            <person name="Zhang Y."/>
            <person name="Obille A."/>
            <person name="Becker A."/>
            <person name="Abrahante J.E."/>
            <person name="Garbe J."/>
            <person name="Badalamenti J.P."/>
            <person name="Herman A."/>
            <person name="Mangelson H."/>
            <person name="Liachko I."/>
            <person name="Sullivan S."/>
            <person name="Sone E.D."/>
            <person name="Koren S."/>
            <person name="Silverstein K.A.T."/>
            <person name="Beckman K.B."/>
            <person name="Gohl D.M."/>
        </authorList>
    </citation>
    <scope>NUCLEOTIDE SEQUENCE</scope>
    <source>
        <strain evidence="1">Duluth1</strain>
        <tissue evidence="1">Whole animal</tissue>
    </source>
</reference>
<sequence length="54" mass="5929">MWHFCSAHRDPSNDAVLAVIGLYMAVSLTSEDANFDTIFYVKDVTGKTGDMACL</sequence>
<accession>A0A9D4M478</accession>
<gene>
    <name evidence="1" type="ORF">DPMN_032026</name>
</gene>